<dbReference type="PANTHER" id="PTHR23291">
    <property type="entry name" value="BAX INHIBITOR-RELATED"/>
    <property type="match status" value="1"/>
</dbReference>
<dbReference type="GO" id="GO:0005743">
    <property type="term" value="C:mitochondrial inner membrane"/>
    <property type="evidence" value="ECO:0007669"/>
    <property type="project" value="TreeGrafter"/>
</dbReference>
<dbReference type="RefSeq" id="XP_019619214.1">
    <property type="nucleotide sequence ID" value="XM_019763655.1"/>
</dbReference>
<name>A0A6P4YA87_BRABE</name>
<dbReference type="GeneID" id="109466058"/>
<evidence type="ECO:0000313" key="7">
    <source>
        <dbReference type="RefSeq" id="XP_019619212.1"/>
    </source>
</evidence>
<reference evidence="7 8" key="1">
    <citation type="submission" date="2025-04" db="UniProtKB">
        <authorList>
            <consortium name="RefSeq"/>
        </authorList>
    </citation>
    <scope>IDENTIFICATION</scope>
    <source>
        <tissue evidence="7 8">Gonad</tissue>
    </source>
</reference>
<comment type="similarity">
    <text evidence="5">Belongs to the BI1 family.</text>
</comment>
<protein>
    <submittedName>
        <fullName evidence="7">Growth hormone-inducible transmembrane protein-like isoform X1</fullName>
    </submittedName>
    <submittedName>
        <fullName evidence="8">Growth hormone-inducible transmembrane protein-like isoform X2</fullName>
    </submittedName>
    <submittedName>
        <fullName evidence="9">Growth hormone-inducible transmembrane protein-like isoform X3</fullName>
    </submittedName>
</protein>
<dbReference type="InterPro" id="IPR035871">
    <property type="entry name" value="GHITM"/>
</dbReference>
<feature type="transmembrane region" description="Helical" evidence="5">
    <location>
        <begin position="190"/>
        <end position="211"/>
    </location>
</feature>
<dbReference type="InterPro" id="IPR006214">
    <property type="entry name" value="Bax_inhibitor_1-related"/>
</dbReference>
<evidence type="ECO:0000313" key="8">
    <source>
        <dbReference type="RefSeq" id="XP_019619213.1"/>
    </source>
</evidence>
<proteinExistence type="inferred from homology"/>
<dbReference type="CDD" id="cd10431">
    <property type="entry name" value="GHITM"/>
    <property type="match status" value="1"/>
</dbReference>
<dbReference type="Pfam" id="PF01027">
    <property type="entry name" value="Bax1-I"/>
    <property type="match status" value="1"/>
</dbReference>
<evidence type="ECO:0000313" key="6">
    <source>
        <dbReference type="Proteomes" id="UP000515135"/>
    </source>
</evidence>
<evidence type="ECO:0000256" key="3">
    <source>
        <dbReference type="ARBA" id="ARBA00022989"/>
    </source>
</evidence>
<keyword evidence="3 5" id="KW-1133">Transmembrane helix</keyword>
<dbReference type="PANTHER" id="PTHR23291:SF112">
    <property type="entry name" value="GROWTH HORMONE-INDUCIBLE TRANSMEMBRANE PROTEIN"/>
    <property type="match status" value="1"/>
</dbReference>
<dbReference type="RefSeq" id="XP_019619213.1">
    <property type="nucleotide sequence ID" value="XM_019763654.1"/>
</dbReference>
<evidence type="ECO:0000313" key="9">
    <source>
        <dbReference type="RefSeq" id="XP_019619214.1"/>
    </source>
</evidence>
<keyword evidence="2 5" id="KW-0812">Transmembrane</keyword>
<sequence length="344" mass="36113">MLVTRLVVLPLGRLATQIPSRVAQTTPLRSAGLRFLTGSPFTVRSQTMATRARAFKSRVGAREADSTTSVARGMAAISIGQGAAAGAALFGIGALCYYGLGLSSEPGALEKSVMWQDYVKARIRDTYMYFGGGIVVTAATAAAVFRSPAMLNLVAKNSWLAIGATFAAIIGTNMITHSIPYSPGFGAKQLAWLTHAAVMGAVVAPLCFIGGPILMRAAWYTAGIVGGLSAVAVCAPSEKFLNMGGPLAIGLGVVFMASIGNMFIPPTGALGLGLYSISMYGGLILFGAFLLYDTQHIIRKAETYPLYAARPYDPVNASLRIYIDTLNIFIRIATLLAGGGNKRR</sequence>
<evidence type="ECO:0000256" key="1">
    <source>
        <dbReference type="ARBA" id="ARBA00004141"/>
    </source>
</evidence>
<gene>
    <name evidence="7 8 9" type="primary">LOC109466058</name>
</gene>
<feature type="transmembrane region" description="Helical" evidence="5">
    <location>
        <begin position="247"/>
        <end position="264"/>
    </location>
</feature>
<feature type="transmembrane region" description="Helical" evidence="5">
    <location>
        <begin position="158"/>
        <end position="178"/>
    </location>
</feature>
<keyword evidence="6" id="KW-1185">Reference proteome</keyword>
<evidence type="ECO:0000256" key="4">
    <source>
        <dbReference type="ARBA" id="ARBA00023136"/>
    </source>
</evidence>
<comment type="subcellular location">
    <subcellularLocation>
        <location evidence="1">Membrane</location>
        <topology evidence="1">Multi-pass membrane protein</topology>
    </subcellularLocation>
</comment>
<dbReference type="Proteomes" id="UP000515135">
    <property type="component" value="Unplaced"/>
</dbReference>
<organism evidence="6 9">
    <name type="scientific">Branchiostoma belcheri</name>
    <name type="common">Amphioxus</name>
    <dbReference type="NCBI Taxonomy" id="7741"/>
    <lineage>
        <taxon>Eukaryota</taxon>
        <taxon>Metazoa</taxon>
        <taxon>Chordata</taxon>
        <taxon>Cephalochordata</taxon>
        <taxon>Leptocardii</taxon>
        <taxon>Amphioxiformes</taxon>
        <taxon>Branchiostomatidae</taxon>
        <taxon>Branchiostoma</taxon>
    </lineage>
</organism>
<evidence type="ECO:0000256" key="5">
    <source>
        <dbReference type="RuleBase" id="RU004379"/>
    </source>
</evidence>
<dbReference type="OrthoDB" id="6285520at2759"/>
<dbReference type="AlphaFoldDB" id="A0A6P4YA87"/>
<dbReference type="RefSeq" id="XP_019619212.1">
    <property type="nucleotide sequence ID" value="XM_019763653.1"/>
</dbReference>
<keyword evidence="4 5" id="KW-0472">Membrane</keyword>
<dbReference type="KEGG" id="bbel:109466058"/>
<feature type="transmembrane region" description="Helical" evidence="5">
    <location>
        <begin position="270"/>
        <end position="292"/>
    </location>
</feature>
<accession>A0A6P4YA87</accession>
<feature type="transmembrane region" description="Helical" evidence="5">
    <location>
        <begin position="127"/>
        <end position="146"/>
    </location>
</feature>
<evidence type="ECO:0000256" key="2">
    <source>
        <dbReference type="ARBA" id="ARBA00022692"/>
    </source>
</evidence>